<dbReference type="GO" id="GO:0046872">
    <property type="term" value="F:metal ion binding"/>
    <property type="evidence" value="ECO:0007669"/>
    <property type="project" value="UniProtKB-KW"/>
</dbReference>
<proteinExistence type="predicted"/>
<keyword evidence="10" id="KW-0496">Mitochondrion</keyword>
<dbReference type="PROSITE" id="PS01001">
    <property type="entry name" value="SDH_CYT_2"/>
    <property type="match status" value="1"/>
</dbReference>
<feature type="transmembrane region" description="Helical" evidence="9">
    <location>
        <begin position="65"/>
        <end position="84"/>
    </location>
</feature>
<organism evidence="10">
    <name type="scientific">Kappaphycus striatus</name>
    <dbReference type="NCBI Taxonomy" id="88410"/>
    <lineage>
        <taxon>Eukaryota</taxon>
        <taxon>Rhodophyta</taxon>
        <taxon>Florideophyceae</taxon>
        <taxon>Rhodymeniophycidae</taxon>
        <taxon>Gigartinales</taxon>
        <taxon>Solieriaceae</taxon>
        <taxon>Kappaphycus</taxon>
    </lineage>
</organism>
<gene>
    <name evidence="10" type="primary">sdh3</name>
</gene>
<dbReference type="AlphaFoldDB" id="A0A059T1N3"/>
<dbReference type="InterPro" id="IPR018495">
    <property type="entry name" value="Succ_DH_cyt_bsu_CS"/>
</dbReference>
<keyword evidence="3 9" id="KW-0812">Transmembrane</keyword>
<name>A0A059T1N3_9FLOR</name>
<feature type="binding site" description="axial binding residue" evidence="8">
    <location>
        <position position="82"/>
    </location>
    <ligand>
        <name>heme</name>
        <dbReference type="ChEBI" id="CHEBI:30413"/>
        <note>ligand shared with second transmembrane subunit</note>
    </ligand>
    <ligandPart>
        <name>Fe</name>
        <dbReference type="ChEBI" id="CHEBI:18248"/>
    </ligandPart>
</feature>
<dbReference type="InterPro" id="IPR014314">
    <property type="entry name" value="Succ_DH_cytb556"/>
</dbReference>
<dbReference type="PIRSF" id="PIRSF000178">
    <property type="entry name" value="SDH_cyt_b560"/>
    <property type="match status" value="1"/>
</dbReference>
<dbReference type="InterPro" id="IPR000701">
    <property type="entry name" value="SuccDH_FuR_B_TM-su"/>
</dbReference>
<evidence type="ECO:0000256" key="4">
    <source>
        <dbReference type="ARBA" id="ARBA00022723"/>
    </source>
</evidence>
<dbReference type="NCBIfam" id="TIGR02970">
    <property type="entry name" value="succ_dehyd_cytB"/>
    <property type="match status" value="1"/>
</dbReference>
<keyword evidence="6 8" id="KW-0408">Iron</keyword>
<keyword evidence="2 8" id="KW-0349">Heme</keyword>
<accession>A0A059T1N3</accession>
<dbReference type="GO" id="GO:0006099">
    <property type="term" value="P:tricarboxylic acid cycle"/>
    <property type="evidence" value="ECO:0007669"/>
    <property type="project" value="InterPro"/>
</dbReference>
<dbReference type="InterPro" id="IPR034804">
    <property type="entry name" value="SQR/QFR_C/D"/>
</dbReference>
<geneLocation type="mitochondrion" evidence="10"/>
<keyword evidence="7 9" id="KW-0472">Membrane</keyword>
<evidence type="ECO:0000256" key="1">
    <source>
        <dbReference type="ARBA" id="ARBA00004141"/>
    </source>
</evidence>
<dbReference type="GO" id="GO:0006121">
    <property type="term" value="P:mitochondrial electron transport, succinate to ubiquinone"/>
    <property type="evidence" value="ECO:0007669"/>
    <property type="project" value="TreeGrafter"/>
</dbReference>
<keyword evidence="4 8" id="KW-0479">Metal-binding</keyword>
<dbReference type="EMBL" id="KF833365">
    <property type="protein sequence ID" value="AHG98605.1"/>
    <property type="molecule type" value="Genomic_DNA"/>
</dbReference>
<feature type="transmembrane region" description="Helical" evidence="9">
    <location>
        <begin position="104"/>
        <end position="123"/>
    </location>
</feature>
<dbReference type="CDD" id="cd03499">
    <property type="entry name" value="SQR_TypeC_SdhC"/>
    <property type="match status" value="1"/>
</dbReference>
<dbReference type="GO" id="GO:0005739">
    <property type="term" value="C:mitochondrion"/>
    <property type="evidence" value="ECO:0007669"/>
    <property type="project" value="GOC"/>
</dbReference>
<dbReference type="GO" id="GO:0016020">
    <property type="term" value="C:membrane"/>
    <property type="evidence" value="ECO:0007669"/>
    <property type="project" value="UniProtKB-SubCell"/>
</dbReference>
<evidence type="ECO:0000256" key="7">
    <source>
        <dbReference type="ARBA" id="ARBA00023136"/>
    </source>
</evidence>
<evidence type="ECO:0000256" key="8">
    <source>
        <dbReference type="PIRSR" id="PIRSR000178-1"/>
    </source>
</evidence>
<evidence type="ECO:0000256" key="6">
    <source>
        <dbReference type="ARBA" id="ARBA00023004"/>
    </source>
</evidence>
<dbReference type="GeneID" id="19591625"/>
<dbReference type="RefSeq" id="YP_009040506.1">
    <property type="nucleotide sequence ID" value="NC_024265.1"/>
</dbReference>
<protein>
    <submittedName>
        <fullName evidence="10">Succinate dehydrogenase cytochrome B560 subunit</fullName>
    </submittedName>
</protein>
<evidence type="ECO:0000313" key="10">
    <source>
        <dbReference type="EMBL" id="AHG98605.1"/>
    </source>
</evidence>
<sequence>MKAYTNNRPISPHLLIYKPQNSSLGSIWHRITGILLLIFMSLFMVNLKFTLNFNLFTKIIYDSYYYFWSFFYLLLVFAFSYHSLNGLRHILWDLGLLLQIKNLTYSFFLIIFFSSIILILNSLNL</sequence>
<dbReference type="Pfam" id="PF01127">
    <property type="entry name" value="Sdh_cyt"/>
    <property type="match status" value="1"/>
</dbReference>
<comment type="subcellular location">
    <subcellularLocation>
        <location evidence="1">Membrane</location>
        <topology evidence="1">Multi-pass membrane protein</topology>
    </subcellularLocation>
</comment>
<feature type="transmembrane region" description="Helical" evidence="9">
    <location>
        <begin position="27"/>
        <end position="45"/>
    </location>
</feature>
<dbReference type="GO" id="GO:0009055">
    <property type="term" value="F:electron transfer activity"/>
    <property type="evidence" value="ECO:0007669"/>
    <property type="project" value="InterPro"/>
</dbReference>
<dbReference type="SUPFAM" id="SSF81343">
    <property type="entry name" value="Fumarate reductase respiratory complex transmembrane subunits"/>
    <property type="match status" value="1"/>
</dbReference>
<evidence type="ECO:0000256" key="5">
    <source>
        <dbReference type="ARBA" id="ARBA00022989"/>
    </source>
</evidence>
<dbReference type="PANTHER" id="PTHR10978">
    <property type="entry name" value="SUCCINATE DEHYDROGENASE CYTOCHROME B560 SUBUNIT"/>
    <property type="match status" value="1"/>
</dbReference>
<evidence type="ECO:0000256" key="3">
    <source>
        <dbReference type="ARBA" id="ARBA00022692"/>
    </source>
</evidence>
<dbReference type="PANTHER" id="PTHR10978:SF5">
    <property type="entry name" value="SUCCINATE DEHYDROGENASE CYTOCHROME B560 SUBUNIT, MITOCHONDRIAL"/>
    <property type="match status" value="1"/>
</dbReference>
<evidence type="ECO:0000256" key="2">
    <source>
        <dbReference type="ARBA" id="ARBA00022617"/>
    </source>
</evidence>
<reference evidence="10" key="1">
    <citation type="journal article" date="2014" name="Mar. Genomics">
        <title>The mitochondrial genome of the red alga Kappaphycus striatus ('Green Sacol' variety): Complete nucleotide sequence, genome structure and organization, and comparative analysis.</title>
        <authorList>
            <person name="Tablizo F.A."/>
            <person name="Lluisma A.O."/>
        </authorList>
    </citation>
    <scope>NUCLEOTIDE SEQUENCE</scope>
    <source>
        <strain evidence="10">Sacol</strain>
    </source>
</reference>
<comment type="cofactor">
    <cofactor evidence="8">
        <name>heme</name>
        <dbReference type="ChEBI" id="CHEBI:30413"/>
    </cofactor>
    <text evidence="8">The heme is bound between the two transmembrane subunits.</text>
</comment>
<keyword evidence="5 9" id="KW-1133">Transmembrane helix</keyword>
<evidence type="ECO:0000256" key="9">
    <source>
        <dbReference type="SAM" id="Phobius"/>
    </source>
</evidence>
<dbReference type="Gene3D" id="1.20.1300.10">
    <property type="entry name" value="Fumarate reductase/succinate dehydrogenase, transmembrane subunit"/>
    <property type="match status" value="1"/>
</dbReference>